<dbReference type="PROSITE" id="PS00802">
    <property type="entry name" value="TRANSKETOLASE_2"/>
    <property type="match status" value="1"/>
</dbReference>
<feature type="domain" description="Transketolase-like pyrimidine-binding" evidence="12">
    <location>
        <begin position="365"/>
        <end position="536"/>
    </location>
</feature>
<dbReference type="RefSeq" id="WP_273742705.1">
    <property type="nucleotide sequence ID" value="NZ_CP117466.1"/>
</dbReference>
<dbReference type="InterPro" id="IPR005478">
    <property type="entry name" value="Transketolase_bac-like"/>
</dbReference>
<evidence type="ECO:0000256" key="7">
    <source>
        <dbReference type="ARBA" id="ARBA00022842"/>
    </source>
</evidence>
<evidence type="ECO:0000256" key="11">
    <source>
        <dbReference type="RuleBase" id="RU004996"/>
    </source>
</evidence>
<evidence type="ECO:0000313" key="14">
    <source>
        <dbReference type="Proteomes" id="UP001216899"/>
    </source>
</evidence>
<dbReference type="Pfam" id="PF02779">
    <property type="entry name" value="Transket_pyr"/>
    <property type="match status" value="1"/>
</dbReference>
<evidence type="ECO:0000313" key="13">
    <source>
        <dbReference type="EMBL" id="WDA11455.1"/>
    </source>
</evidence>
<dbReference type="Proteomes" id="UP001216899">
    <property type="component" value="Chromosome"/>
</dbReference>
<dbReference type="InterPro" id="IPR005474">
    <property type="entry name" value="Transketolase_N"/>
</dbReference>
<dbReference type="CDD" id="cd02012">
    <property type="entry name" value="TPP_TK"/>
    <property type="match status" value="1"/>
</dbReference>
<keyword evidence="4 11" id="KW-0808">Transferase</keyword>
<gene>
    <name evidence="13" type="primary">tkt</name>
    <name evidence="13" type="ORF">PRL19_08995</name>
</gene>
<dbReference type="EC" id="2.2.1.1" evidence="3 10"/>
<keyword evidence="8 11" id="KW-0786">Thiamine pyrophosphate</keyword>
<dbReference type="Gene3D" id="3.40.50.970">
    <property type="match status" value="2"/>
</dbReference>
<comment type="function">
    <text evidence="11">Catalyzes the transfer of a two-carbon ketol group from a ketose donor to an aldose acceptor, via a covalent intermediate with the cofactor thiamine pyrophosphate.</text>
</comment>
<comment type="similarity">
    <text evidence="1 11">Belongs to the transketolase family.</text>
</comment>
<evidence type="ECO:0000256" key="6">
    <source>
        <dbReference type="ARBA" id="ARBA00022837"/>
    </source>
</evidence>
<evidence type="ECO:0000256" key="1">
    <source>
        <dbReference type="ARBA" id="ARBA00007131"/>
    </source>
</evidence>
<dbReference type="SUPFAM" id="SSF52922">
    <property type="entry name" value="TK C-terminal domain-like"/>
    <property type="match status" value="1"/>
</dbReference>
<dbReference type="InterPro" id="IPR055152">
    <property type="entry name" value="Transketolase-like_C_2"/>
</dbReference>
<dbReference type="InterPro" id="IPR049557">
    <property type="entry name" value="Transketolase_CS"/>
</dbReference>
<dbReference type="GO" id="GO:0004802">
    <property type="term" value="F:transketolase activity"/>
    <property type="evidence" value="ECO:0007669"/>
    <property type="project" value="UniProtKB-EC"/>
</dbReference>
<evidence type="ECO:0000256" key="2">
    <source>
        <dbReference type="ARBA" id="ARBA00011738"/>
    </source>
</evidence>
<organism evidence="13 14">
    <name type="scientific">Paracoccus marcusii</name>
    <dbReference type="NCBI Taxonomy" id="59779"/>
    <lineage>
        <taxon>Bacteria</taxon>
        <taxon>Pseudomonadati</taxon>
        <taxon>Pseudomonadota</taxon>
        <taxon>Alphaproteobacteria</taxon>
        <taxon>Rhodobacterales</taxon>
        <taxon>Paracoccaceae</taxon>
        <taxon>Paracoccus</taxon>
    </lineage>
</organism>
<keyword evidence="5 11" id="KW-0479">Metal-binding</keyword>
<evidence type="ECO:0000256" key="3">
    <source>
        <dbReference type="ARBA" id="ARBA00013152"/>
    </source>
</evidence>
<comment type="cofactor">
    <cofactor evidence="11">
        <name>Mg(2+)</name>
        <dbReference type="ChEBI" id="CHEBI:18420"/>
    </cofactor>
    <cofactor evidence="11">
        <name>Ca(2+)</name>
        <dbReference type="ChEBI" id="CHEBI:29108"/>
    </cofactor>
    <cofactor evidence="11">
        <name>Mn(2+)</name>
        <dbReference type="ChEBI" id="CHEBI:29035"/>
    </cofactor>
    <cofactor evidence="11">
        <name>Co(2+)</name>
        <dbReference type="ChEBI" id="CHEBI:48828"/>
    </cofactor>
    <text evidence="11">Binds 1 Mg(2+) ion per subunit. Can also utilize other divalent metal cations, such as Ca(2+), Mn(2+) and Co(2+).</text>
</comment>
<evidence type="ECO:0000256" key="4">
    <source>
        <dbReference type="ARBA" id="ARBA00022679"/>
    </source>
</evidence>
<dbReference type="EMBL" id="CP117466">
    <property type="protein sequence ID" value="WDA11455.1"/>
    <property type="molecule type" value="Genomic_DNA"/>
</dbReference>
<evidence type="ECO:0000256" key="8">
    <source>
        <dbReference type="ARBA" id="ARBA00023052"/>
    </source>
</evidence>
<dbReference type="CDD" id="cd07033">
    <property type="entry name" value="TPP_PYR_DXS_TK_like"/>
    <property type="match status" value="1"/>
</dbReference>
<accession>A0ABY7UR02</accession>
<comment type="cofactor">
    <cofactor evidence="11">
        <name>thiamine diphosphate</name>
        <dbReference type="ChEBI" id="CHEBI:58937"/>
    </cofactor>
    <text evidence="11">Binds 1 thiamine pyrophosphate per subunit.</text>
</comment>
<dbReference type="SMART" id="SM00861">
    <property type="entry name" value="Transket_pyr"/>
    <property type="match status" value="1"/>
</dbReference>
<dbReference type="InterPro" id="IPR005475">
    <property type="entry name" value="Transketolase-like_Pyr-bd"/>
</dbReference>
<dbReference type="Gene3D" id="3.40.50.920">
    <property type="match status" value="1"/>
</dbReference>
<sequence length="674" mass="71090">MPLDTPKDPAIAAKADLDPQNFALANCIRALTIDAVNAANSGHPGAPMGMADAATVLFRNHLKFDAANPDWPDRDRFVLSNGHASMLLYSLLHLTGYQDMTLDQIRNFRQWGAITAGHPEYGHAKGVETTTGPLGQGLATAVGMALAERALAGEFGDDLVDHRTWVMLGDGCLQEGIGQEAISLAGHLGLGKLIVLYDDNSITIDGPTSVSFSEDIPARFKACGWHVQSCDGHDGRALDAAMEAAKAETGKPSLIAMKTIIGFGSPNRAGSYSVHGSPLGKDEGALTREALGWSHDAFVIPDDLGAEWREIGARGAADREAWEARLAASPKGAALTQRLSGALPEGYDAALAAARDALFAAPKKAATRKASQMALEALTPAVPAMIGGSADLTGSNLTRVKAVDTQYTREAPGRYIGYGVREFGMAAAMNGLNLHGGVIAYGGTFLVFSDYARNAIRLSALMGVGTIYVMTHDSIGLGEDGPTHQPVEHLASLRAIPGLTVLRPADTVETLEAWDIAIRNRTVPSLLALSRQDVPQLRTETGSENLTAKGAYVIRQFGEGRDVTLIATGTEVAIAVEAAEALAAEGMAVAVVSMPSWELFEAQDADYRAQVLGTAPRIAVEAAGKFGWTRYVATEDDVIGMTGFGASAPIDRLYQEFGITPEAIIARARLVTGH</sequence>
<dbReference type="PANTHER" id="PTHR43522">
    <property type="entry name" value="TRANSKETOLASE"/>
    <property type="match status" value="1"/>
</dbReference>
<dbReference type="PANTHER" id="PTHR43522:SF2">
    <property type="entry name" value="TRANSKETOLASE 1-RELATED"/>
    <property type="match status" value="1"/>
</dbReference>
<dbReference type="NCBIfam" id="TIGR00232">
    <property type="entry name" value="tktlase_bact"/>
    <property type="match status" value="1"/>
</dbReference>
<comment type="subunit">
    <text evidence="2 11">Homodimer.</text>
</comment>
<evidence type="ECO:0000256" key="10">
    <source>
        <dbReference type="NCBIfam" id="TIGR00232"/>
    </source>
</evidence>
<keyword evidence="7 11" id="KW-0460">Magnesium</keyword>
<comment type="catalytic activity">
    <reaction evidence="9 11">
        <text>D-sedoheptulose 7-phosphate + D-glyceraldehyde 3-phosphate = aldehydo-D-ribose 5-phosphate + D-xylulose 5-phosphate</text>
        <dbReference type="Rhea" id="RHEA:10508"/>
        <dbReference type="ChEBI" id="CHEBI:57483"/>
        <dbReference type="ChEBI" id="CHEBI:57737"/>
        <dbReference type="ChEBI" id="CHEBI:58273"/>
        <dbReference type="ChEBI" id="CHEBI:59776"/>
        <dbReference type="EC" id="2.2.1.1"/>
    </reaction>
</comment>
<dbReference type="Pfam" id="PF22613">
    <property type="entry name" value="Transketolase_C_1"/>
    <property type="match status" value="1"/>
</dbReference>
<reference evidence="13 14" key="1">
    <citation type="submission" date="2023-02" db="EMBL/GenBank/DDBJ databases">
        <title>Whole genome sequenc of Paracoccus marcusii MBLB0836.</title>
        <authorList>
            <person name="Seo M.-J."/>
            <person name="Cho E.-S."/>
            <person name="Hwang C.Y."/>
        </authorList>
    </citation>
    <scope>NUCLEOTIDE SEQUENCE [LARGE SCALE GENOMIC DNA]</scope>
    <source>
        <strain evidence="13 14">MBLB0836</strain>
    </source>
</reference>
<evidence type="ECO:0000256" key="9">
    <source>
        <dbReference type="ARBA" id="ARBA00049473"/>
    </source>
</evidence>
<keyword evidence="14" id="KW-1185">Reference proteome</keyword>
<protein>
    <recommendedName>
        <fullName evidence="3 10">Transketolase</fullName>
        <ecNumber evidence="3 10">2.2.1.1</ecNumber>
    </recommendedName>
</protein>
<dbReference type="InterPro" id="IPR020826">
    <property type="entry name" value="Transketolase_BS"/>
</dbReference>
<name>A0ABY7UR02_9RHOB</name>
<dbReference type="Pfam" id="PF00456">
    <property type="entry name" value="Transketolase_N"/>
    <property type="match status" value="1"/>
</dbReference>
<dbReference type="PROSITE" id="PS00801">
    <property type="entry name" value="TRANSKETOLASE_1"/>
    <property type="match status" value="1"/>
</dbReference>
<dbReference type="InterPro" id="IPR033247">
    <property type="entry name" value="Transketolase_fam"/>
</dbReference>
<evidence type="ECO:0000259" key="12">
    <source>
        <dbReference type="SMART" id="SM00861"/>
    </source>
</evidence>
<dbReference type="InterPro" id="IPR009014">
    <property type="entry name" value="Transketo_C/PFOR_II"/>
</dbReference>
<evidence type="ECO:0000256" key="5">
    <source>
        <dbReference type="ARBA" id="ARBA00022723"/>
    </source>
</evidence>
<dbReference type="InterPro" id="IPR029061">
    <property type="entry name" value="THDP-binding"/>
</dbReference>
<proteinExistence type="inferred from homology"/>
<keyword evidence="6 11" id="KW-0106">Calcium</keyword>
<dbReference type="SUPFAM" id="SSF52518">
    <property type="entry name" value="Thiamin diphosphate-binding fold (THDP-binding)"/>
    <property type="match status" value="2"/>
</dbReference>